<evidence type="ECO:0000256" key="4">
    <source>
        <dbReference type="ARBA" id="ARBA00022827"/>
    </source>
</evidence>
<feature type="domain" description="FAD dependent oxidoreductase" evidence="7">
    <location>
        <begin position="12"/>
        <end position="375"/>
    </location>
</feature>
<dbReference type="GO" id="GO:0051698">
    <property type="term" value="F:saccharopine oxidase activity"/>
    <property type="evidence" value="ECO:0007669"/>
    <property type="project" value="TreeGrafter"/>
</dbReference>
<gene>
    <name evidence="8" type="ORF">KUCA_T00001262001</name>
</gene>
<evidence type="ECO:0000256" key="2">
    <source>
        <dbReference type="ARBA" id="ARBA00010989"/>
    </source>
</evidence>
<evidence type="ECO:0000256" key="6">
    <source>
        <dbReference type="SAM" id="MobiDB-lite"/>
    </source>
</evidence>
<dbReference type="EMBL" id="HG793125">
    <property type="protein sequence ID" value="CDK25295.1"/>
    <property type="molecule type" value="Genomic_DNA"/>
</dbReference>
<keyword evidence="5" id="KW-0560">Oxidoreductase</keyword>
<reference evidence="8" key="2">
    <citation type="submission" date="2014-02" db="EMBL/GenBank/DDBJ databases">
        <title>Complete DNA sequence of /Kuraishia capsulata/ illustrates novel genomic features among budding yeasts (/Saccharomycotina/).</title>
        <authorList>
            <person name="Morales L."/>
            <person name="Noel B."/>
            <person name="Porcel B."/>
            <person name="Marcet-Houben M."/>
            <person name="Hullo M-F."/>
            <person name="Sacerdot C."/>
            <person name="Tekaia F."/>
            <person name="Leh-Louis V."/>
            <person name="Despons L."/>
            <person name="Khanna V."/>
            <person name="Aury J-M."/>
            <person name="Barbe V."/>
            <person name="Couloux A."/>
            <person name="Labadie K."/>
            <person name="Pelletier E."/>
            <person name="Souciet J-L."/>
            <person name="Boekhout T."/>
            <person name="Gabaldon T."/>
            <person name="Wincker P."/>
            <person name="Dujon B."/>
        </authorList>
    </citation>
    <scope>NUCLEOTIDE SEQUENCE</scope>
    <source>
        <strain evidence="8">CBS 1993</strain>
    </source>
</reference>
<dbReference type="Gene3D" id="3.30.9.10">
    <property type="entry name" value="D-Amino Acid Oxidase, subunit A, domain 2"/>
    <property type="match status" value="1"/>
</dbReference>
<dbReference type="GO" id="GO:0050660">
    <property type="term" value="F:flavin adenine dinucleotide binding"/>
    <property type="evidence" value="ECO:0007669"/>
    <property type="project" value="InterPro"/>
</dbReference>
<dbReference type="SMR" id="W6MTX2"/>
<dbReference type="GO" id="GO:0008115">
    <property type="term" value="F:sarcosine oxidase activity"/>
    <property type="evidence" value="ECO:0007669"/>
    <property type="project" value="TreeGrafter"/>
</dbReference>
<dbReference type="GeneID" id="34518695"/>
<dbReference type="RefSeq" id="XP_022457307.1">
    <property type="nucleotide sequence ID" value="XM_022605882.1"/>
</dbReference>
<accession>W6MTX2</accession>
<dbReference type="OrthoDB" id="2219495at2759"/>
<dbReference type="HOGENOM" id="CLU_007884_0_2_1"/>
<comment type="cofactor">
    <cofactor evidence="1">
        <name>FAD</name>
        <dbReference type="ChEBI" id="CHEBI:57692"/>
    </cofactor>
</comment>
<dbReference type="PANTHER" id="PTHR10961:SF24">
    <property type="entry name" value="HYPOTHETICAL FRUCTOSYL AMINE:OXYGEN OXIDOREDUCTASE (EUROFUNG)"/>
    <property type="match status" value="1"/>
</dbReference>
<dbReference type="AlphaFoldDB" id="W6MTX2"/>
<dbReference type="Pfam" id="PF01266">
    <property type="entry name" value="DAO"/>
    <property type="match status" value="1"/>
</dbReference>
<feature type="compositionally biased region" description="Basic and acidic residues" evidence="6">
    <location>
        <begin position="397"/>
        <end position="408"/>
    </location>
</feature>
<dbReference type="InterPro" id="IPR036188">
    <property type="entry name" value="FAD/NAD-bd_sf"/>
</dbReference>
<dbReference type="SUPFAM" id="SSF51905">
    <property type="entry name" value="FAD/NAD(P)-binding domain"/>
    <property type="match status" value="1"/>
</dbReference>
<name>W6MTX2_9ASCO</name>
<keyword evidence="4" id="KW-0274">FAD</keyword>
<feature type="region of interest" description="Disordered" evidence="6">
    <location>
        <begin position="397"/>
        <end position="416"/>
    </location>
</feature>
<sequence length="439" mass="49474">MANPIIDKSSSILIVGAGTFGLSTALELARDGYTNIHCFDNYECPSPIAAGNDSNKIFDYDVHAPDEQISPGLRIRLEARDQWKADPIYSPFYHPVGFIFAACSEKILKKETEKIRKLIDKGIVDYEYLDSPEKFSKHIPVLKGELPGWKGYKLNKDDGWLHARNSLKSAYEECKRLGVKFTFGEDGNILDVLADDANIASIVTRSGKTFAGDRIVITAGANAVKVLSFEKQLQAKCFTLAHFKVTEEEAEIFKGSPVMFNLQKGFFFEADENLEIKVCNEFPGYTNLDSHDESIPWFTDEIPVEAEEGIREYLRETLPQFADRPFVKTRSCWCTDSPNRELIICEHPKFKNVVLGSGDSGKSFMLMPVIGKYISKVAIYGQDGLSEEDREFWKWRPETASDRDDEQSRYGGSGKVSDVKDIKKWVSASKPTPHEVKVE</sequence>
<dbReference type="PANTHER" id="PTHR10961">
    <property type="entry name" value="PEROXISOMAL SARCOSINE OXIDASE"/>
    <property type="match status" value="1"/>
</dbReference>
<dbReference type="Gene3D" id="3.50.50.60">
    <property type="entry name" value="FAD/NAD(P)-binding domain"/>
    <property type="match status" value="1"/>
</dbReference>
<evidence type="ECO:0000256" key="5">
    <source>
        <dbReference type="ARBA" id="ARBA00023002"/>
    </source>
</evidence>
<keyword evidence="3" id="KW-0285">Flavoprotein</keyword>
<comment type="similarity">
    <text evidence="2">Belongs to the MSOX/MTOX family.</text>
</comment>
<evidence type="ECO:0000313" key="9">
    <source>
        <dbReference type="Proteomes" id="UP000019384"/>
    </source>
</evidence>
<evidence type="ECO:0000259" key="7">
    <source>
        <dbReference type="Pfam" id="PF01266"/>
    </source>
</evidence>
<evidence type="ECO:0000256" key="3">
    <source>
        <dbReference type="ARBA" id="ARBA00022630"/>
    </source>
</evidence>
<evidence type="ECO:0000313" key="8">
    <source>
        <dbReference type="EMBL" id="CDK25295.1"/>
    </source>
</evidence>
<keyword evidence="9" id="KW-1185">Reference proteome</keyword>
<dbReference type="Proteomes" id="UP000019384">
    <property type="component" value="Unassembled WGS sequence"/>
</dbReference>
<protein>
    <recommendedName>
        <fullName evidence="7">FAD dependent oxidoreductase domain-containing protein</fullName>
    </recommendedName>
</protein>
<proteinExistence type="inferred from homology"/>
<dbReference type="InterPro" id="IPR045170">
    <property type="entry name" value="MTOX"/>
</dbReference>
<reference evidence="8" key="1">
    <citation type="submission" date="2013-12" db="EMBL/GenBank/DDBJ databases">
        <authorList>
            <person name="Genoscope - CEA"/>
        </authorList>
    </citation>
    <scope>NUCLEOTIDE SEQUENCE</scope>
    <source>
        <strain evidence="8">CBS 1993</strain>
    </source>
</reference>
<dbReference type="STRING" id="1382522.W6MTX2"/>
<organism evidence="8 9">
    <name type="scientific">Kuraishia capsulata CBS 1993</name>
    <dbReference type="NCBI Taxonomy" id="1382522"/>
    <lineage>
        <taxon>Eukaryota</taxon>
        <taxon>Fungi</taxon>
        <taxon>Dikarya</taxon>
        <taxon>Ascomycota</taxon>
        <taxon>Saccharomycotina</taxon>
        <taxon>Pichiomycetes</taxon>
        <taxon>Pichiales</taxon>
        <taxon>Pichiaceae</taxon>
        <taxon>Kuraishia</taxon>
    </lineage>
</organism>
<dbReference type="InterPro" id="IPR006076">
    <property type="entry name" value="FAD-dep_OxRdtase"/>
</dbReference>
<evidence type="ECO:0000256" key="1">
    <source>
        <dbReference type="ARBA" id="ARBA00001974"/>
    </source>
</evidence>